<dbReference type="AlphaFoldDB" id="A0A2M6WNJ2"/>
<reference evidence="3" key="1">
    <citation type="submission" date="2017-09" db="EMBL/GenBank/DDBJ databases">
        <title>Depth-based differentiation of microbial function through sediment-hosted aquifers and enrichment of novel symbionts in the deep terrestrial subsurface.</title>
        <authorList>
            <person name="Probst A.J."/>
            <person name="Ladd B."/>
            <person name="Jarett J.K."/>
            <person name="Geller-Mcgrath D.E."/>
            <person name="Sieber C.M.K."/>
            <person name="Emerson J.B."/>
            <person name="Anantharaman K."/>
            <person name="Thomas B.C."/>
            <person name="Malmstrom R."/>
            <person name="Stieglmeier M."/>
            <person name="Klingl A."/>
            <person name="Woyke T."/>
            <person name="Ryan C.M."/>
            <person name="Banfield J.F."/>
        </authorList>
    </citation>
    <scope>NUCLEOTIDE SEQUENCE [LARGE SCALE GENOMIC DNA]</scope>
</reference>
<dbReference type="PANTHER" id="PTHR40446">
    <property type="entry name" value="N-ACETYLGLUCOSAMINE-1-PHOSPHODIESTER ALPHA-N-ACETYLGLUCOSAMINIDASE"/>
    <property type="match status" value="1"/>
</dbReference>
<name>A0A2M6WNJ2_9BACT</name>
<comment type="caution">
    <text evidence="2">The sequence shown here is derived from an EMBL/GenBank/DDBJ whole genome shotgun (WGS) entry which is preliminary data.</text>
</comment>
<sequence>MLKKYLLIGIILGVIGFIPLKSEALSLAQRFSGAILLQVDSHGEAWYVYPVNLKRYYLKDGNAAYDIMRKFGVGITNVNLDRIKNSLVEAKKQSGKIFLQVESHGEAYYVNSDGRLYYLKDGVAAYSVMRQLGQGIATKDLSLIPVGDNSSTNPVVTPADSWSSYEEKKVMVGATSFTVKMITIDLAAPGLQIVTDTGNNEDCIKDCQVKPLADYVKASSGFAAIHGSYFCPSDYADCATKKGSYYFPVYNSRLGRMINGVQLPWPTTGPFLVFGSNNKPYFFLSMQEFKDIVTFEKNYSTKIIAAIGNKPALIHDSQNIVSTQELDNKQLTTKGYRGGIGIKGNKAYLVIATSATVVDLAGVMQSLGMEQALNLDGGGSSALYYQGAYKVGPGRSLPNAIIFKK</sequence>
<protein>
    <recommendedName>
        <fullName evidence="1">Phosphodiester glycosidase domain-containing protein</fullName>
    </recommendedName>
</protein>
<dbReference type="Pfam" id="PF09992">
    <property type="entry name" value="NAGPA"/>
    <property type="match status" value="1"/>
</dbReference>
<dbReference type="EMBL" id="PFAQ01000057">
    <property type="protein sequence ID" value="PIT94316.1"/>
    <property type="molecule type" value="Genomic_DNA"/>
</dbReference>
<dbReference type="Proteomes" id="UP000228900">
    <property type="component" value="Unassembled WGS sequence"/>
</dbReference>
<dbReference type="PANTHER" id="PTHR40446:SF2">
    <property type="entry name" value="N-ACETYLGLUCOSAMINE-1-PHOSPHODIESTER ALPHA-N-ACETYLGLUCOSAMINIDASE"/>
    <property type="match status" value="1"/>
</dbReference>
<feature type="domain" description="Phosphodiester glycosidase" evidence="1">
    <location>
        <begin position="268"/>
        <end position="403"/>
    </location>
</feature>
<dbReference type="InterPro" id="IPR018711">
    <property type="entry name" value="NAGPA"/>
</dbReference>
<gene>
    <name evidence="2" type="ORF">COT98_04225</name>
</gene>
<evidence type="ECO:0000313" key="2">
    <source>
        <dbReference type="EMBL" id="PIT94316.1"/>
    </source>
</evidence>
<organism evidence="2 3">
    <name type="scientific">Candidatus Falkowbacteria bacterium CG10_big_fil_rev_8_21_14_0_10_39_9</name>
    <dbReference type="NCBI Taxonomy" id="1974566"/>
    <lineage>
        <taxon>Bacteria</taxon>
        <taxon>Candidatus Falkowiibacteriota</taxon>
    </lineage>
</organism>
<proteinExistence type="predicted"/>
<evidence type="ECO:0000259" key="1">
    <source>
        <dbReference type="Pfam" id="PF09992"/>
    </source>
</evidence>
<evidence type="ECO:0000313" key="3">
    <source>
        <dbReference type="Proteomes" id="UP000228900"/>
    </source>
</evidence>
<accession>A0A2M6WNJ2</accession>